<dbReference type="InterPro" id="IPR003791">
    <property type="entry name" value="UPF0178"/>
</dbReference>
<dbReference type="HAMAP" id="MF_00489">
    <property type="entry name" value="UPF0178"/>
    <property type="match status" value="1"/>
</dbReference>
<proteinExistence type="inferred from homology"/>
<evidence type="ECO:0000256" key="2">
    <source>
        <dbReference type="HAMAP-Rule" id="MF_00489"/>
    </source>
</evidence>
<dbReference type="Proteomes" id="UP000277577">
    <property type="component" value="Chromosome"/>
</dbReference>
<accession>A0A0W0SC91</accession>
<gene>
    <name evidence="4" type="primary">yaiI</name>
    <name evidence="3" type="ORF">Lche_3012</name>
    <name evidence="4" type="ORF">NCTC11976_00565</name>
</gene>
<dbReference type="OrthoDB" id="9798918at2"/>
<dbReference type="Pfam" id="PF02639">
    <property type="entry name" value="DUF188"/>
    <property type="match status" value="1"/>
</dbReference>
<dbReference type="STRING" id="28084.Lche_3012"/>
<dbReference type="EMBL" id="LNXW01000013">
    <property type="protein sequence ID" value="KTC80992.1"/>
    <property type="molecule type" value="Genomic_DNA"/>
</dbReference>
<evidence type="ECO:0000313" key="5">
    <source>
        <dbReference type="Proteomes" id="UP000054921"/>
    </source>
</evidence>
<evidence type="ECO:0000313" key="6">
    <source>
        <dbReference type="Proteomes" id="UP000277577"/>
    </source>
</evidence>
<dbReference type="RefSeq" id="WP_028381530.1">
    <property type="nucleotide sequence ID" value="NZ_CAAAIT010000006.1"/>
</dbReference>
<dbReference type="NCBIfam" id="NF001095">
    <property type="entry name" value="PRK00124.1"/>
    <property type="match status" value="1"/>
</dbReference>
<evidence type="ECO:0000313" key="4">
    <source>
        <dbReference type="EMBL" id="VEB33892.1"/>
    </source>
</evidence>
<dbReference type="Proteomes" id="UP000054921">
    <property type="component" value="Unassembled WGS sequence"/>
</dbReference>
<sequence length="150" mass="16612">MHIWVDADACPKVIKEILFRAAVRTQTSLTLVANSFLTYPNSPFIRAVQVTKGFDSADQYITEHLKPFDLVITADIPLAAEVIAKKGLAINPRGEEYTENSIKQRLNLRDMHEQLRATGNYSGGPAALSIKEKTAFANALDRCLAKKVPK</sequence>
<name>A0A0W0SC91_9GAMM</name>
<organism evidence="3 5">
    <name type="scientific">Legionella cherrii</name>
    <dbReference type="NCBI Taxonomy" id="28084"/>
    <lineage>
        <taxon>Bacteria</taxon>
        <taxon>Pseudomonadati</taxon>
        <taxon>Pseudomonadota</taxon>
        <taxon>Gammaproteobacteria</taxon>
        <taxon>Legionellales</taxon>
        <taxon>Legionellaceae</taxon>
        <taxon>Legionella</taxon>
    </lineage>
</organism>
<comment type="similarity">
    <text evidence="1 2">Belongs to the UPF0178 family.</text>
</comment>
<keyword evidence="6" id="KW-1185">Reference proteome</keyword>
<dbReference type="PANTHER" id="PTHR35146:SF1">
    <property type="entry name" value="UPF0178 PROTEIN YAII"/>
    <property type="match status" value="1"/>
</dbReference>
<dbReference type="PATRIC" id="fig|28084.5.peg.3272"/>
<dbReference type="CDD" id="cd18720">
    <property type="entry name" value="PIN_YqxD-like"/>
    <property type="match status" value="1"/>
</dbReference>
<reference evidence="3 5" key="1">
    <citation type="submission" date="2015-11" db="EMBL/GenBank/DDBJ databases">
        <title>Genomic analysis of 38 Legionella species identifies large and diverse effector repertoires.</title>
        <authorList>
            <person name="Burstein D."/>
            <person name="Amaro F."/>
            <person name="Zusman T."/>
            <person name="Lifshitz Z."/>
            <person name="Cohen O."/>
            <person name="Gilbert J.A."/>
            <person name="Pupko T."/>
            <person name="Shuman H.A."/>
            <person name="Segal G."/>
        </authorList>
    </citation>
    <scope>NUCLEOTIDE SEQUENCE [LARGE SCALE GENOMIC DNA]</scope>
    <source>
        <strain evidence="3 5">ORW</strain>
    </source>
</reference>
<dbReference type="EMBL" id="LR134173">
    <property type="protein sequence ID" value="VEB33892.1"/>
    <property type="molecule type" value="Genomic_DNA"/>
</dbReference>
<dbReference type="PANTHER" id="PTHR35146">
    <property type="entry name" value="UPF0178 PROTEIN YAII"/>
    <property type="match status" value="1"/>
</dbReference>
<dbReference type="AlphaFoldDB" id="A0A0W0SC91"/>
<protein>
    <recommendedName>
        <fullName evidence="2">UPF0178 protein Lche_3012</fullName>
    </recommendedName>
</protein>
<evidence type="ECO:0000313" key="3">
    <source>
        <dbReference type="EMBL" id="KTC80992.1"/>
    </source>
</evidence>
<evidence type="ECO:0000256" key="1">
    <source>
        <dbReference type="ARBA" id="ARBA00008522"/>
    </source>
</evidence>
<reference evidence="4 6" key="2">
    <citation type="submission" date="2018-12" db="EMBL/GenBank/DDBJ databases">
        <authorList>
            <consortium name="Pathogen Informatics"/>
        </authorList>
    </citation>
    <scope>NUCLEOTIDE SEQUENCE [LARGE SCALE GENOMIC DNA]</scope>
    <source>
        <strain evidence="4 6">NCTC11976</strain>
    </source>
</reference>